<organism evidence="1 2">
    <name type="scientific">Gymnopus androsaceus JB14</name>
    <dbReference type="NCBI Taxonomy" id="1447944"/>
    <lineage>
        <taxon>Eukaryota</taxon>
        <taxon>Fungi</taxon>
        <taxon>Dikarya</taxon>
        <taxon>Basidiomycota</taxon>
        <taxon>Agaricomycotina</taxon>
        <taxon>Agaricomycetes</taxon>
        <taxon>Agaricomycetidae</taxon>
        <taxon>Agaricales</taxon>
        <taxon>Marasmiineae</taxon>
        <taxon>Omphalotaceae</taxon>
        <taxon>Gymnopus</taxon>
    </lineage>
</organism>
<dbReference type="OrthoDB" id="1470350at2759"/>
<dbReference type="Proteomes" id="UP000799118">
    <property type="component" value="Unassembled WGS sequence"/>
</dbReference>
<protein>
    <submittedName>
        <fullName evidence="1">Uncharacterized protein</fullName>
    </submittedName>
</protein>
<gene>
    <name evidence="1" type="ORF">BT96DRAFT_946146</name>
</gene>
<proteinExistence type="predicted"/>
<keyword evidence="2" id="KW-1185">Reference proteome</keyword>
<evidence type="ECO:0000313" key="2">
    <source>
        <dbReference type="Proteomes" id="UP000799118"/>
    </source>
</evidence>
<accession>A0A6A4GXA2</accession>
<dbReference type="EMBL" id="ML769659">
    <property type="protein sequence ID" value="KAE9390398.1"/>
    <property type="molecule type" value="Genomic_DNA"/>
</dbReference>
<sequence length="207" mass="24222">MEINRFQRNVRQLHNLRGWEFHKTFGGRVYGGNIAWVCFPDEAALQRKLTRFEEVAVFSTLPEDKGLYTFDPIGTDLKPYQDGSLFQPLRNEYALYYHLFISAIRTETLLVGLVSTIVESSSIDLIWMARTPLELIGQSGLGYSFDNMYIDEGFRPLPLAMKLLPTNVRTFIMNITPWKILHDVRDMVFCRDYEKKKRALEKMRSPW</sequence>
<dbReference type="AlphaFoldDB" id="A0A6A4GXA2"/>
<evidence type="ECO:0000313" key="1">
    <source>
        <dbReference type="EMBL" id="KAE9390398.1"/>
    </source>
</evidence>
<reference evidence="1" key="1">
    <citation type="journal article" date="2019" name="Environ. Microbiol.">
        <title>Fungal ecological strategies reflected in gene transcription - a case study of two litter decomposers.</title>
        <authorList>
            <person name="Barbi F."/>
            <person name="Kohler A."/>
            <person name="Barry K."/>
            <person name="Baskaran P."/>
            <person name="Daum C."/>
            <person name="Fauchery L."/>
            <person name="Ihrmark K."/>
            <person name="Kuo A."/>
            <person name="LaButti K."/>
            <person name="Lipzen A."/>
            <person name="Morin E."/>
            <person name="Grigoriev I.V."/>
            <person name="Henrissat B."/>
            <person name="Lindahl B."/>
            <person name="Martin F."/>
        </authorList>
    </citation>
    <scope>NUCLEOTIDE SEQUENCE</scope>
    <source>
        <strain evidence="1">JB14</strain>
    </source>
</reference>
<name>A0A6A4GXA2_9AGAR</name>